<dbReference type="CDD" id="cd00130">
    <property type="entry name" value="PAS"/>
    <property type="match status" value="1"/>
</dbReference>
<dbReference type="Pfam" id="PF00990">
    <property type="entry name" value="GGDEF"/>
    <property type="match status" value="1"/>
</dbReference>
<dbReference type="InterPro" id="IPR001633">
    <property type="entry name" value="EAL_dom"/>
</dbReference>
<evidence type="ECO:0000259" key="3">
    <source>
        <dbReference type="PROSITE" id="PS50887"/>
    </source>
</evidence>
<dbReference type="CDD" id="cd01949">
    <property type="entry name" value="GGDEF"/>
    <property type="match status" value="1"/>
</dbReference>
<dbReference type="PROSITE" id="PS50883">
    <property type="entry name" value="EAL"/>
    <property type="match status" value="1"/>
</dbReference>
<dbReference type="InterPro" id="IPR005330">
    <property type="entry name" value="MHYT_dom"/>
</dbReference>
<dbReference type="InterPro" id="IPR052155">
    <property type="entry name" value="Biofilm_reg_signaling"/>
</dbReference>
<dbReference type="Proteomes" id="UP000245926">
    <property type="component" value="Chromosome"/>
</dbReference>
<dbReference type="GO" id="GO:0003824">
    <property type="term" value="F:catalytic activity"/>
    <property type="evidence" value="ECO:0007669"/>
    <property type="project" value="UniProtKB-ARBA"/>
</dbReference>
<dbReference type="OrthoDB" id="9814202at2"/>
<dbReference type="PANTHER" id="PTHR44757:SF2">
    <property type="entry name" value="BIOFILM ARCHITECTURE MAINTENANCE PROTEIN MBAA"/>
    <property type="match status" value="1"/>
</dbReference>
<dbReference type="AlphaFoldDB" id="A0A2U8W558"/>
<dbReference type="KEGG" id="mets:DK389_08055"/>
<dbReference type="SUPFAM" id="SSF141868">
    <property type="entry name" value="EAL domain-like"/>
    <property type="match status" value="1"/>
</dbReference>
<evidence type="ECO:0000313" key="6">
    <source>
        <dbReference type="Proteomes" id="UP000245926"/>
    </source>
</evidence>
<feature type="transmembrane region" description="Helical" evidence="1">
    <location>
        <begin position="113"/>
        <end position="134"/>
    </location>
</feature>
<dbReference type="EMBL" id="CP029550">
    <property type="protein sequence ID" value="AWN40492.1"/>
    <property type="molecule type" value="Genomic_DNA"/>
</dbReference>
<dbReference type="PROSITE" id="PS50924">
    <property type="entry name" value="MHYT"/>
    <property type="match status" value="1"/>
</dbReference>
<evidence type="ECO:0000259" key="2">
    <source>
        <dbReference type="PROSITE" id="PS50883"/>
    </source>
</evidence>
<dbReference type="Gene3D" id="3.20.20.450">
    <property type="entry name" value="EAL domain"/>
    <property type="match status" value="1"/>
</dbReference>
<dbReference type="CDD" id="cd01948">
    <property type="entry name" value="EAL"/>
    <property type="match status" value="1"/>
</dbReference>
<dbReference type="PANTHER" id="PTHR44757">
    <property type="entry name" value="DIGUANYLATE CYCLASE DGCP"/>
    <property type="match status" value="1"/>
</dbReference>
<feature type="transmembrane region" description="Helical" evidence="1">
    <location>
        <begin position="178"/>
        <end position="196"/>
    </location>
</feature>
<evidence type="ECO:0000256" key="1">
    <source>
        <dbReference type="PROSITE-ProRule" id="PRU00244"/>
    </source>
</evidence>
<protein>
    <submittedName>
        <fullName evidence="5">Bifunctional diguanylate cyclase/phosphodiesterase</fullName>
    </submittedName>
</protein>
<evidence type="ECO:0000313" key="5">
    <source>
        <dbReference type="EMBL" id="AWN40492.1"/>
    </source>
</evidence>
<dbReference type="Pfam" id="PF13188">
    <property type="entry name" value="PAS_8"/>
    <property type="match status" value="1"/>
</dbReference>
<dbReference type="InterPro" id="IPR029787">
    <property type="entry name" value="Nucleotide_cyclase"/>
</dbReference>
<dbReference type="RefSeq" id="WP_109888681.1">
    <property type="nucleotide sequence ID" value="NZ_CP029550.1"/>
</dbReference>
<dbReference type="Gene3D" id="3.30.70.270">
    <property type="match status" value="1"/>
</dbReference>
<feature type="transmembrane region" description="Helical" evidence="1">
    <location>
        <begin position="216"/>
        <end position="237"/>
    </location>
</feature>
<reference evidence="6" key="1">
    <citation type="submission" date="2018-05" db="EMBL/GenBank/DDBJ databases">
        <title>Complete Genome Sequence of Methylobacterium sp. 17SD2-17.</title>
        <authorList>
            <person name="Srinivasan S."/>
        </authorList>
    </citation>
    <scope>NUCLEOTIDE SEQUENCE [LARGE SCALE GENOMIC DNA]</scope>
    <source>
        <strain evidence="6">17SD2-17</strain>
    </source>
</reference>
<dbReference type="GO" id="GO:0016020">
    <property type="term" value="C:membrane"/>
    <property type="evidence" value="ECO:0007669"/>
    <property type="project" value="UniProtKB-UniRule"/>
</dbReference>
<dbReference type="InterPro" id="IPR043128">
    <property type="entry name" value="Rev_trsase/Diguanyl_cyclase"/>
</dbReference>
<feature type="domain" description="GGDEF" evidence="3">
    <location>
        <begin position="395"/>
        <end position="526"/>
    </location>
</feature>
<dbReference type="Pfam" id="PF03707">
    <property type="entry name" value="MHYT"/>
    <property type="match status" value="2"/>
</dbReference>
<dbReference type="Gene3D" id="3.30.450.20">
    <property type="entry name" value="PAS domain"/>
    <property type="match status" value="1"/>
</dbReference>
<dbReference type="SUPFAM" id="SSF55785">
    <property type="entry name" value="PYP-like sensor domain (PAS domain)"/>
    <property type="match status" value="1"/>
</dbReference>
<dbReference type="InterPro" id="IPR000014">
    <property type="entry name" value="PAS"/>
</dbReference>
<accession>A0A2U8W558</accession>
<dbReference type="SMART" id="SM00052">
    <property type="entry name" value="EAL"/>
    <property type="match status" value="1"/>
</dbReference>
<dbReference type="InterPro" id="IPR035965">
    <property type="entry name" value="PAS-like_dom_sf"/>
</dbReference>
<dbReference type="SUPFAM" id="SSF55073">
    <property type="entry name" value="Nucleotide cyclase"/>
    <property type="match status" value="1"/>
</dbReference>
<proteinExistence type="predicted"/>
<gene>
    <name evidence="5" type="ORF">DK389_08055</name>
</gene>
<feature type="domain" description="MHYT" evidence="4">
    <location>
        <begin position="12"/>
        <end position="199"/>
    </location>
</feature>
<feature type="transmembrane region" description="Helical" evidence="1">
    <location>
        <begin position="15"/>
        <end position="35"/>
    </location>
</feature>
<dbReference type="NCBIfam" id="TIGR00229">
    <property type="entry name" value="sensory_box"/>
    <property type="match status" value="1"/>
</dbReference>
<dbReference type="InterPro" id="IPR000160">
    <property type="entry name" value="GGDEF_dom"/>
</dbReference>
<dbReference type="FunFam" id="3.30.70.270:FF:000001">
    <property type="entry name" value="Diguanylate cyclase domain protein"/>
    <property type="match status" value="1"/>
</dbReference>
<sequence>MLKVVGCFVAAHDPWLVTLAAAICTLAAGTAVGLLRHACKAARNLRAAWLCVAAVAGGAGIWATHFVAMLAFEPGLPSGYNVGLTVLSLVFAIALTGIGLAVSLIAALPLAPALGGAILGGGIAAMHYTGMTAFEVPGHIRWDPVLVAASLIIGTVLGSVALSVALGRDGVRGRVAGGLLLLAAICSHHFTAMGAVTITPDPTIVISETAIPARWLAVGTALASVTILLLACAALALDIRDRRHAVQEQERLRSLANAAVEGLVVCRGDTIVSANDSFGKLVGVPASELPERALSGFIPDGKARLALAGQFDQPIEAELSQAAGGTIPVELIMRPVTYGNQPHYAVAVRDLRARRRAEAQIQFLAHHDALTGLANRTSFNQRLEQELKLAAATGGKLALLCLDLDRFKEVNDLFGHAAGDAMLVTVARTVSNALDETQMMARLGGDEFAILMPCDHAVAAGRLAERILEALRSGNADAAGPIVATSVGIALYPDDATERAMLLSYADTALYRAKSEGRGTYRFFEAKMGAQVRERRLLEHDLRHAVARGEMHLVYQPQTDVRNGSVTGFEVLLRWLHPERGAISPAVFIPIAEESGVILQIGEWVLREACREAATWTNPLTVAVNVSAVQIHAPHFVQLVHESLFRTGLKPDRLEVEITETALIRDPSRAQSTLRQLKALGVRIAMDDFGTGYSSVSNLRAYPFDKIKIDGSFIRSVDANEQTAAIVRSVLGLGRGLGLPVLAEGVETDAELRFLAAEDCQAAQGYLMGRPAAIEQFARFTHGNQLKPDQSVAAA</sequence>
<keyword evidence="1" id="KW-0472">Membrane</keyword>
<organism evidence="5 6">
    <name type="scientific">Methylobacterium durans</name>
    <dbReference type="NCBI Taxonomy" id="2202825"/>
    <lineage>
        <taxon>Bacteria</taxon>
        <taxon>Pseudomonadati</taxon>
        <taxon>Pseudomonadota</taxon>
        <taxon>Alphaproteobacteria</taxon>
        <taxon>Hyphomicrobiales</taxon>
        <taxon>Methylobacteriaceae</taxon>
        <taxon>Methylobacterium</taxon>
    </lineage>
</organism>
<dbReference type="PROSITE" id="PS50887">
    <property type="entry name" value="GGDEF"/>
    <property type="match status" value="1"/>
</dbReference>
<keyword evidence="6" id="KW-1185">Reference proteome</keyword>
<feature type="domain" description="EAL" evidence="2">
    <location>
        <begin position="535"/>
        <end position="785"/>
    </location>
</feature>
<feature type="transmembrane region" description="Helical" evidence="1">
    <location>
        <begin position="146"/>
        <end position="166"/>
    </location>
</feature>
<name>A0A2U8W558_9HYPH</name>
<dbReference type="InterPro" id="IPR035919">
    <property type="entry name" value="EAL_sf"/>
</dbReference>
<evidence type="ECO:0000259" key="4">
    <source>
        <dbReference type="PROSITE" id="PS50924"/>
    </source>
</evidence>
<keyword evidence="1" id="KW-0812">Transmembrane</keyword>
<feature type="transmembrane region" description="Helical" evidence="1">
    <location>
        <begin position="47"/>
        <end position="72"/>
    </location>
</feature>
<keyword evidence="1" id="KW-1133">Transmembrane helix</keyword>
<dbReference type="Pfam" id="PF00563">
    <property type="entry name" value="EAL"/>
    <property type="match status" value="1"/>
</dbReference>
<dbReference type="NCBIfam" id="TIGR00254">
    <property type="entry name" value="GGDEF"/>
    <property type="match status" value="1"/>
</dbReference>
<feature type="transmembrane region" description="Helical" evidence="1">
    <location>
        <begin position="84"/>
        <end position="106"/>
    </location>
</feature>
<dbReference type="SMART" id="SM00267">
    <property type="entry name" value="GGDEF"/>
    <property type="match status" value="1"/>
</dbReference>